<name>A0ABS2V2K0_9ACTN</name>
<dbReference type="InterPro" id="IPR001387">
    <property type="entry name" value="Cro/C1-type_HTH"/>
</dbReference>
<dbReference type="InterPro" id="IPR010982">
    <property type="entry name" value="Lambda_DNA-bd_dom_sf"/>
</dbReference>
<dbReference type="InterPro" id="IPR043917">
    <property type="entry name" value="DUF5753"/>
</dbReference>
<evidence type="ECO:0000313" key="3">
    <source>
        <dbReference type="Proteomes" id="UP000664109"/>
    </source>
</evidence>
<evidence type="ECO:0000259" key="1">
    <source>
        <dbReference type="PROSITE" id="PS50943"/>
    </source>
</evidence>
<keyword evidence="3" id="KW-1185">Reference proteome</keyword>
<dbReference type="SMART" id="SM00530">
    <property type="entry name" value="HTH_XRE"/>
    <property type="match status" value="1"/>
</dbReference>
<dbReference type="EMBL" id="JAFEJA010000002">
    <property type="protein sequence ID" value="MBM9624056.1"/>
    <property type="molecule type" value="Genomic_DNA"/>
</dbReference>
<sequence length="306" mass="33450">MLHAVPSPPAEVPQAPARIMTGLYLRCLREARGIGLEDAARTVQVSASAIDRWERAHSPIRADALTVLLRRYGVADDELDFLVRSLPPQDFERGGRHVRGGCRLAAYDQWADMAGDEAAARHISLMRSASEVVQYCTVVPAGLRTREYQQVLLEPEVRVSRDEPVPGLPAWVQQVSRFPGQRWTVLLDETVLARGRGTHPATVAGQLRHLAELVDRERPTGASVTVRILPLCAVRFIHAVGPVAEVAIDGHRMVVRIGLFPCYETGFGPAEVVSAALQEAAGAAWSREATYEALVSAAEGMERRTS</sequence>
<protein>
    <submittedName>
        <fullName evidence="2">Helix-turn-helix transcriptional regulator</fullName>
    </submittedName>
</protein>
<reference evidence="2 3" key="1">
    <citation type="journal article" date="2016" name="Arch. Microbiol.">
        <title>Streptomyces zhihengii sp. nov., isolated from rhizospheric soil of Psammosilene tunicoides.</title>
        <authorList>
            <person name="Huang M.J."/>
            <person name="Fei J.J."/>
            <person name="Salam N."/>
            <person name="Kim C.J."/>
            <person name="Hozzein W.N."/>
            <person name="Xiao M."/>
            <person name="Huang H.Q."/>
            <person name="Li W.J."/>
        </authorList>
    </citation>
    <scope>NUCLEOTIDE SEQUENCE [LARGE SCALE GENOMIC DNA]</scope>
    <source>
        <strain evidence="2 3">YIM T102</strain>
    </source>
</reference>
<feature type="domain" description="HTH cro/C1-type" evidence="1">
    <location>
        <begin position="25"/>
        <end position="79"/>
    </location>
</feature>
<proteinExistence type="predicted"/>
<dbReference type="Pfam" id="PF13560">
    <property type="entry name" value="HTH_31"/>
    <property type="match status" value="1"/>
</dbReference>
<dbReference type="Gene3D" id="1.10.260.40">
    <property type="entry name" value="lambda repressor-like DNA-binding domains"/>
    <property type="match status" value="1"/>
</dbReference>
<dbReference type="PROSITE" id="PS50943">
    <property type="entry name" value="HTH_CROC1"/>
    <property type="match status" value="1"/>
</dbReference>
<dbReference type="CDD" id="cd00093">
    <property type="entry name" value="HTH_XRE"/>
    <property type="match status" value="1"/>
</dbReference>
<organism evidence="2 3">
    <name type="scientific">Streptomyces zhihengii</name>
    <dbReference type="NCBI Taxonomy" id="1818004"/>
    <lineage>
        <taxon>Bacteria</taxon>
        <taxon>Bacillati</taxon>
        <taxon>Actinomycetota</taxon>
        <taxon>Actinomycetes</taxon>
        <taxon>Kitasatosporales</taxon>
        <taxon>Streptomycetaceae</taxon>
        <taxon>Streptomyces</taxon>
    </lineage>
</organism>
<dbReference type="Proteomes" id="UP000664109">
    <property type="component" value="Unassembled WGS sequence"/>
</dbReference>
<dbReference type="SUPFAM" id="SSF47413">
    <property type="entry name" value="lambda repressor-like DNA-binding domains"/>
    <property type="match status" value="1"/>
</dbReference>
<dbReference type="Pfam" id="PF19054">
    <property type="entry name" value="DUF5753"/>
    <property type="match status" value="1"/>
</dbReference>
<accession>A0ABS2V2K0</accession>
<gene>
    <name evidence="2" type="ORF">JE024_36360</name>
</gene>
<evidence type="ECO:0000313" key="2">
    <source>
        <dbReference type="EMBL" id="MBM9624056.1"/>
    </source>
</evidence>
<dbReference type="RefSeq" id="WP_205378106.1">
    <property type="nucleotide sequence ID" value="NZ_JAFEJA010000002.1"/>
</dbReference>
<comment type="caution">
    <text evidence="2">The sequence shown here is derived from an EMBL/GenBank/DDBJ whole genome shotgun (WGS) entry which is preliminary data.</text>
</comment>